<gene>
    <name evidence="2" type="ORF">GCM10008905_31940</name>
</gene>
<dbReference type="Gene3D" id="2.20.25.110">
    <property type="entry name" value="S-adenosyl-L-methionine-dependent methyltransferases"/>
    <property type="match status" value="1"/>
</dbReference>
<name>A0ABP3UHJ9_9CLOT</name>
<keyword evidence="2" id="KW-0808">Transferase</keyword>
<dbReference type="EMBL" id="BAAACF010000012">
    <property type="protein sequence ID" value="GAA0730524.1"/>
    <property type="molecule type" value="Genomic_DNA"/>
</dbReference>
<dbReference type="InterPro" id="IPR041698">
    <property type="entry name" value="Methyltransf_25"/>
</dbReference>
<organism evidence="2 3">
    <name type="scientific">Clostridium malenominatum</name>
    <dbReference type="NCBI Taxonomy" id="1539"/>
    <lineage>
        <taxon>Bacteria</taxon>
        <taxon>Bacillati</taxon>
        <taxon>Bacillota</taxon>
        <taxon>Clostridia</taxon>
        <taxon>Eubacteriales</taxon>
        <taxon>Clostridiaceae</taxon>
        <taxon>Clostridium</taxon>
    </lineage>
</organism>
<accession>A0ABP3UHJ9</accession>
<evidence type="ECO:0000313" key="2">
    <source>
        <dbReference type="EMBL" id="GAA0730524.1"/>
    </source>
</evidence>
<dbReference type="GO" id="GO:0008168">
    <property type="term" value="F:methyltransferase activity"/>
    <property type="evidence" value="ECO:0007669"/>
    <property type="project" value="UniProtKB-KW"/>
</dbReference>
<evidence type="ECO:0000313" key="3">
    <source>
        <dbReference type="Proteomes" id="UP001500339"/>
    </source>
</evidence>
<dbReference type="Pfam" id="PF13649">
    <property type="entry name" value="Methyltransf_25"/>
    <property type="match status" value="1"/>
</dbReference>
<evidence type="ECO:0000259" key="1">
    <source>
        <dbReference type="Pfam" id="PF13649"/>
    </source>
</evidence>
<comment type="caution">
    <text evidence="2">The sequence shown here is derived from an EMBL/GenBank/DDBJ whole genome shotgun (WGS) entry which is preliminary data.</text>
</comment>
<sequence length="251" mass="29106">MFSFYSKLSTEVYNIDKPIGHSFGDLEFYSERLNTVKGRILEPAVGTGRILIPLLEEGFTVDGIDSSPEMLSLCKSYCEERGLRANLHQTSMQSFSLPHKYEAIIIPTGSFLLLENSIDAINALKCFYEHLHIDGRLILDLFIPSNFNTESTSTRTWTTPSGDLITLKESLVEVNFINQYTVSHLRYEKWRNNQLIQTELERFPLRWYGVEEFRLILEKVGFKDIVISSDYKFNVYPTDKNQIITFEAYRK</sequence>
<proteinExistence type="predicted"/>
<keyword evidence="2" id="KW-0489">Methyltransferase</keyword>
<protein>
    <submittedName>
        <fullName evidence="2">Class I SAM-dependent methyltransferase</fullName>
    </submittedName>
</protein>
<dbReference type="GO" id="GO:0032259">
    <property type="term" value="P:methylation"/>
    <property type="evidence" value="ECO:0007669"/>
    <property type="project" value="UniProtKB-KW"/>
</dbReference>
<keyword evidence="3" id="KW-1185">Reference proteome</keyword>
<dbReference type="CDD" id="cd02440">
    <property type="entry name" value="AdoMet_MTases"/>
    <property type="match status" value="1"/>
</dbReference>
<dbReference type="Gene3D" id="3.40.50.150">
    <property type="entry name" value="Vaccinia Virus protein VP39"/>
    <property type="match status" value="1"/>
</dbReference>
<reference evidence="3" key="1">
    <citation type="journal article" date="2019" name="Int. J. Syst. Evol. Microbiol.">
        <title>The Global Catalogue of Microorganisms (GCM) 10K type strain sequencing project: providing services to taxonomists for standard genome sequencing and annotation.</title>
        <authorList>
            <consortium name="The Broad Institute Genomics Platform"/>
            <consortium name="The Broad Institute Genome Sequencing Center for Infectious Disease"/>
            <person name="Wu L."/>
            <person name="Ma J."/>
        </authorList>
    </citation>
    <scope>NUCLEOTIDE SEQUENCE [LARGE SCALE GENOMIC DNA]</scope>
    <source>
        <strain evidence="3">JCM 1405</strain>
    </source>
</reference>
<dbReference type="Proteomes" id="UP001500339">
    <property type="component" value="Unassembled WGS sequence"/>
</dbReference>
<feature type="domain" description="Methyltransferase" evidence="1">
    <location>
        <begin position="40"/>
        <end position="133"/>
    </location>
</feature>
<dbReference type="SUPFAM" id="SSF53335">
    <property type="entry name" value="S-adenosyl-L-methionine-dependent methyltransferases"/>
    <property type="match status" value="1"/>
</dbReference>
<dbReference type="InterPro" id="IPR029063">
    <property type="entry name" value="SAM-dependent_MTases_sf"/>
</dbReference>
<dbReference type="RefSeq" id="WP_343771320.1">
    <property type="nucleotide sequence ID" value="NZ_BAAACF010000012.1"/>
</dbReference>